<accession>A0A223LIU3</accession>
<dbReference type="EMBL" id="MF459646">
    <property type="protein sequence ID" value="ASU03658.1"/>
    <property type="molecule type" value="Genomic_DNA"/>
</dbReference>
<proteinExistence type="predicted"/>
<feature type="coiled-coil region" evidence="1">
    <location>
        <begin position="6"/>
        <end position="40"/>
    </location>
</feature>
<evidence type="ECO:0000313" key="3">
    <source>
        <dbReference type="Proteomes" id="UP000225553"/>
    </source>
</evidence>
<reference evidence="3" key="1">
    <citation type="submission" date="2017-07" db="EMBL/GenBank/DDBJ databases">
        <authorList>
            <person name="Putnam M.J."/>
            <person name="Sharma R."/>
            <person name="Kruger J.L."/>
            <person name="Berg J.A."/>
            <person name="Payne A.M."/>
            <person name="Fajardo C.P."/>
            <person name="Breakwell D.P."/>
            <person name="Hope S."/>
            <person name="Grose J.H."/>
        </authorList>
    </citation>
    <scope>NUCLEOTIDE SEQUENCE [LARGE SCALE GENOMIC DNA]</scope>
</reference>
<organism evidence="2 3">
    <name type="scientific">Erwinia phage vB_EamM_RisingSun</name>
    <dbReference type="NCBI Taxonomy" id="2026080"/>
    <lineage>
        <taxon>Viruses</taxon>
        <taxon>Duplodnaviria</taxon>
        <taxon>Heunggongvirae</taxon>
        <taxon>Uroviricota</taxon>
        <taxon>Caudoviricetes</taxon>
        <taxon>Chimalliviridae</taxon>
        <taxon>Risingsunvirus</taxon>
        <taxon>Risingsunvirus risingsun</taxon>
    </lineage>
</organism>
<keyword evidence="3" id="KW-1185">Reference proteome</keyword>
<gene>
    <name evidence="2" type="ORF">RISINGSUN_12</name>
</gene>
<evidence type="ECO:0000256" key="1">
    <source>
        <dbReference type="SAM" id="Coils"/>
    </source>
</evidence>
<sequence>MNTYSKKELQKQLADVENQLVELNKKKDQLQKQLSRKELILPFCVKRNDSQILMQGGDEMPSTLYANLHCALTREGKRITPLNLTRLWGLYAITKQFTADKKDGAFSLQTSIGKKWYISVFWEGNTQVVRLLKEGTSKPIHVNLKYRFTLSELILCLDIMSR</sequence>
<protein>
    <submittedName>
        <fullName evidence="2">Uncharacterized protein</fullName>
    </submittedName>
</protein>
<name>A0A223LIU3_9CAUD</name>
<dbReference type="Proteomes" id="UP000225553">
    <property type="component" value="Segment"/>
</dbReference>
<keyword evidence="1" id="KW-0175">Coiled coil</keyword>
<evidence type="ECO:0000313" key="2">
    <source>
        <dbReference type="EMBL" id="ASU03658.1"/>
    </source>
</evidence>